<dbReference type="InterPro" id="IPR018201">
    <property type="entry name" value="Ketoacyl_synth_AS"/>
</dbReference>
<dbReference type="InterPro" id="IPR014030">
    <property type="entry name" value="Ketoacyl_synth_N"/>
</dbReference>
<dbReference type="Pfam" id="PF22621">
    <property type="entry name" value="CurL-like_PKS_C"/>
    <property type="match status" value="1"/>
</dbReference>
<dbReference type="SUPFAM" id="SSF51735">
    <property type="entry name" value="NAD(P)-binding Rossmann-fold domains"/>
    <property type="match status" value="2"/>
</dbReference>
<dbReference type="Proteomes" id="UP000615026">
    <property type="component" value="Unassembled WGS sequence"/>
</dbReference>
<dbReference type="InterPro" id="IPR036736">
    <property type="entry name" value="ACP-like_sf"/>
</dbReference>
<dbReference type="FunFam" id="3.40.47.10:FF:000019">
    <property type="entry name" value="Polyketide synthase type I"/>
    <property type="match status" value="1"/>
</dbReference>
<evidence type="ECO:0000256" key="3">
    <source>
        <dbReference type="ARBA" id="ARBA00022553"/>
    </source>
</evidence>
<dbReference type="SMART" id="SM00822">
    <property type="entry name" value="PKS_KR"/>
    <property type="match status" value="1"/>
</dbReference>
<proteinExistence type="inferred from homology"/>
<dbReference type="CDD" id="cd05931">
    <property type="entry name" value="FAAL"/>
    <property type="match status" value="1"/>
</dbReference>
<dbReference type="InterPro" id="IPR045851">
    <property type="entry name" value="AMP-bd_C_sf"/>
</dbReference>
<dbReference type="InterPro" id="IPR016036">
    <property type="entry name" value="Malonyl_transacylase_ACP-bd"/>
</dbReference>
<keyword evidence="5" id="KW-0276">Fatty acid metabolism</keyword>
<dbReference type="Gene3D" id="3.30.300.30">
    <property type="match status" value="1"/>
</dbReference>
<keyword evidence="2" id="KW-0596">Phosphopantetheine</keyword>
<dbReference type="Gene3D" id="3.40.50.12780">
    <property type="entry name" value="N-terminal domain of ligase-like"/>
    <property type="match status" value="1"/>
</dbReference>
<dbReference type="InterPro" id="IPR016035">
    <property type="entry name" value="Acyl_Trfase/lysoPLipase"/>
</dbReference>
<comment type="similarity">
    <text evidence="1">Belongs to the ATP-dependent AMP-binding enzyme family.</text>
</comment>
<dbReference type="SUPFAM" id="SSF47336">
    <property type="entry name" value="ACP-like"/>
    <property type="match status" value="2"/>
</dbReference>
<dbReference type="Pfam" id="PF00698">
    <property type="entry name" value="Acyl_transf_1"/>
    <property type="match status" value="1"/>
</dbReference>
<dbReference type="EMBL" id="JADEXP010000011">
    <property type="protein sequence ID" value="MBE9065557.1"/>
    <property type="molecule type" value="Genomic_DNA"/>
</dbReference>
<dbReference type="InterPro" id="IPR020841">
    <property type="entry name" value="PKS_Beta-ketoAc_synthase_dom"/>
</dbReference>
<dbReference type="SUPFAM" id="SSF56801">
    <property type="entry name" value="Acetyl-CoA synthetase-like"/>
    <property type="match status" value="1"/>
</dbReference>
<dbReference type="InterPro" id="IPR020845">
    <property type="entry name" value="AMP-binding_CS"/>
</dbReference>
<dbReference type="SUPFAM" id="SSF52151">
    <property type="entry name" value="FabD/lysophospholipase-like"/>
    <property type="match status" value="1"/>
</dbReference>
<dbReference type="GO" id="GO:0006633">
    <property type="term" value="P:fatty acid biosynthetic process"/>
    <property type="evidence" value="ECO:0007669"/>
    <property type="project" value="InterPro"/>
</dbReference>
<evidence type="ECO:0000259" key="8">
    <source>
        <dbReference type="PROSITE" id="PS52004"/>
    </source>
</evidence>
<dbReference type="Gene3D" id="3.40.50.720">
    <property type="entry name" value="NAD(P)-binding Rossmann-like Domain"/>
    <property type="match status" value="1"/>
</dbReference>
<evidence type="ECO:0000256" key="6">
    <source>
        <dbReference type="ARBA" id="ARBA00023098"/>
    </source>
</evidence>
<comment type="caution">
    <text evidence="9">The sequence shown here is derived from an EMBL/GenBank/DDBJ whole genome shotgun (WGS) entry which is preliminary data.</text>
</comment>
<dbReference type="InterPro" id="IPR025110">
    <property type="entry name" value="AMP-bd_C"/>
</dbReference>
<keyword evidence="4" id="KW-0808">Transferase</keyword>
<reference evidence="9" key="1">
    <citation type="submission" date="2020-10" db="EMBL/GenBank/DDBJ databases">
        <authorList>
            <person name="Castelo-Branco R."/>
            <person name="Eusebio N."/>
            <person name="Adriana R."/>
            <person name="Vieira A."/>
            <person name="Brugerolle De Fraissinette N."/>
            <person name="Rezende De Castro R."/>
            <person name="Schneider M.P."/>
            <person name="Vasconcelos V."/>
            <person name="Leao P.N."/>
        </authorList>
    </citation>
    <scope>NUCLEOTIDE SEQUENCE</scope>
    <source>
        <strain evidence="9">LEGE 11479</strain>
    </source>
</reference>
<name>A0A928WYA4_LEPEC</name>
<dbReference type="InterPro" id="IPR014031">
    <property type="entry name" value="Ketoacyl_synth_C"/>
</dbReference>
<dbReference type="SMART" id="SM00823">
    <property type="entry name" value="PKS_PP"/>
    <property type="match status" value="2"/>
</dbReference>
<dbReference type="Pfam" id="PF02801">
    <property type="entry name" value="Ketoacyl-synt_C"/>
    <property type="match status" value="1"/>
</dbReference>
<dbReference type="PROSITE" id="PS00606">
    <property type="entry name" value="KS3_1"/>
    <property type="match status" value="1"/>
</dbReference>
<evidence type="ECO:0000313" key="9">
    <source>
        <dbReference type="EMBL" id="MBE9065557.1"/>
    </source>
</evidence>
<dbReference type="Gene3D" id="3.40.366.10">
    <property type="entry name" value="Malonyl-Coenzyme A Acyl Carrier Protein, domain 2"/>
    <property type="match status" value="1"/>
</dbReference>
<dbReference type="FunFam" id="3.40.50.12780:FF:000013">
    <property type="entry name" value="Long-chain-fatty-acid--AMP ligase FadD32"/>
    <property type="match status" value="1"/>
</dbReference>
<evidence type="ECO:0000256" key="4">
    <source>
        <dbReference type="ARBA" id="ARBA00022679"/>
    </source>
</evidence>
<dbReference type="SUPFAM" id="SSF55048">
    <property type="entry name" value="Probable ACP-binding domain of malonyl-CoA ACP transacylase"/>
    <property type="match status" value="1"/>
</dbReference>
<dbReference type="RefSeq" id="WP_193990619.1">
    <property type="nucleotide sequence ID" value="NZ_JADEXP010000011.1"/>
</dbReference>
<dbReference type="InterPro" id="IPR057326">
    <property type="entry name" value="KR_dom"/>
</dbReference>
<feature type="domain" description="Carrier" evidence="7">
    <location>
        <begin position="624"/>
        <end position="698"/>
    </location>
</feature>
<dbReference type="InterPro" id="IPR036291">
    <property type="entry name" value="NAD(P)-bd_dom_sf"/>
</dbReference>
<dbReference type="InterPro" id="IPR014043">
    <property type="entry name" value="Acyl_transferase_dom"/>
</dbReference>
<keyword evidence="6" id="KW-0443">Lipid metabolism</keyword>
<dbReference type="Gene3D" id="3.40.47.10">
    <property type="match status" value="1"/>
</dbReference>
<feature type="domain" description="Carrier" evidence="7">
    <location>
        <begin position="2213"/>
        <end position="2288"/>
    </location>
</feature>
<dbReference type="InterPro" id="IPR042099">
    <property type="entry name" value="ANL_N_sf"/>
</dbReference>
<dbReference type="Pfam" id="PF00109">
    <property type="entry name" value="ketoacyl-synt"/>
    <property type="match status" value="1"/>
</dbReference>
<dbReference type="Pfam" id="PF23024">
    <property type="entry name" value="AMP-dom_DIP2-like"/>
    <property type="match status" value="1"/>
</dbReference>
<dbReference type="InterPro" id="IPR049490">
    <property type="entry name" value="C883_1060-like_KR_N"/>
</dbReference>
<dbReference type="InterPro" id="IPR040097">
    <property type="entry name" value="FAAL/FAAC"/>
</dbReference>
<feature type="domain" description="Ketosynthase family 3 (KS3)" evidence="8">
    <location>
        <begin position="721"/>
        <end position="1135"/>
    </location>
</feature>
<dbReference type="PANTHER" id="PTHR43775">
    <property type="entry name" value="FATTY ACID SYNTHASE"/>
    <property type="match status" value="1"/>
</dbReference>
<dbReference type="GO" id="GO:0004315">
    <property type="term" value="F:3-oxoacyl-[acyl-carrier-protein] synthase activity"/>
    <property type="evidence" value="ECO:0007669"/>
    <property type="project" value="InterPro"/>
</dbReference>
<dbReference type="PANTHER" id="PTHR43775:SF37">
    <property type="entry name" value="SI:DKEY-61P9.11"/>
    <property type="match status" value="1"/>
</dbReference>
<dbReference type="PROSITE" id="PS00455">
    <property type="entry name" value="AMP_BINDING"/>
    <property type="match status" value="1"/>
</dbReference>
<dbReference type="Pfam" id="PF21394">
    <property type="entry name" value="Beta-ketacyl_N"/>
    <property type="match status" value="1"/>
</dbReference>
<keyword evidence="3" id="KW-0597">Phosphoprotein</keyword>
<dbReference type="InterPro" id="IPR016039">
    <property type="entry name" value="Thiolase-like"/>
</dbReference>
<dbReference type="InterPro" id="IPR020806">
    <property type="entry name" value="PKS_PP-bd"/>
</dbReference>
<evidence type="ECO:0000256" key="5">
    <source>
        <dbReference type="ARBA" id="ARBA00022832"/>
    </source>
</evidence>
<dbReference type="Pfam" id="PF08659">
    <property type="entry name" value="KR"/>
    <property type="match status" value="1"/>
</dbReference>
<dbReference type="InterPro" id="IPR050091">
    <property type="entry name" value="PKS_NRPS_Biosynth_Enz"/>
</dbReference>
<dbReference type="GO" id="GO:0031177">
    <property type="term" value="F:phosphopantetheine binding"/>
    <property type="evidence" value="ECO:0007669"/>
    <property type="project" value="InterPro"/>
</dbReference>
<dbReference type="SMART" id="SM01294">
    <property type="entry name" value="PKS_PP_betabranch"/>
    <property type="match status" value="1"/>
</dbReference>
<organism evidence="9 10">
    <name type="scientific">Leptolyngbya cf. ectocarpi LEGE 11479</name>
    <dbReference type="NCBI Taxonomy" id="1828722"/>
    <lineage>
        <taxon>Bacteria</taxon>
        <taxon>Bacillati</taxon>
        <taxon>Cyanobacteriota</taxon>
        <taxon>Cyanophyceae</taxon>
        <taxon>Leptolyngbyales</taxon>
        <taxon>Leptolyngbyaceae</taxon>
        <taxon>Leptolyngbya group</taxon>
        <taxon>Leptolyngbya</taxon>
    </lineage>
</organism>
<evidence type="ECO:0000256" key="1">
    <source>
        <dbReference type="ARBA" id="ARBA00006432"/>
    </source>
</evidence>
<dbReference type="InterPro" id="IPR009081">
    <property type="entry name" value="PP-bd_ACP"/>
</dbReference>
<dbReference type="InterPro" id="IPR013968">
    <property type="entry name" value="PKS_KR"/>
</dbReference>
<dbReference type="GO" id="GO:0004312">
    <property type="term" value="F:fatty acid synthase activity"/>
    <property type="evidence" value="ECO:0007669"/>
    <property type="project" value="TreeGrafter"/>
</dbReference>
<dbReference type="InterPro" id="IPR001227">
    <property type="entry name" value="Ac_transferase_dom_sf"/>
</dbReference>
<gene>
    <name evidence="9" type="ORF">IQ260_02700</name>
</gene>
<dbReference type="CDD" id="cd08955">
    <property type="entry name" value="KR_2_FAS_SDR_x"/>
    <property type="match status" value="1"/>
</dbReference>
<evidence type="ECO:0000256" key="2">
    <source>
        <dbReference type="ARBA" id="ARBA00022450"/>
    </source>
</evidence>
<accession>A0A928WYA4</accession>
<evidence type="ECO:0000313" key="10">
    <source>
        <dbReference type="Proteomes" id="UP000615026"/>
    </source>
</evidence>
<dbReference type="GO" id="GO:0071766">
    <property type="term" value="P:Actinobacterium-type cell wall biogenesis"/>
    <property type="evidence" value="ECO:0007669"/>
    <property type="project" value="UniProtKB-ARBA"/>
</dbReference>
<keyword evidence="10" id="KW-1185">Reference proteome</keyword>
<dbReference type="SMART" id="SM00825">
    <property type="entry name" value="PKS_KS"/>
    <property type="match status" value="1"/>
</dbReference>
<dbReference type="Pfam" id="PF00550">
    <property type="entry name" value="PP-binding"/>
    <property type="match status" value="2"/>
</dbReference>
<dbReference type="SUPFAM" id="SSF53901">
    <property type="entry name" value="Thiolase-like"/>
    <property type="match status" value="1"/>
</dbReference>
<dbReference type="CDD" id="cd00833">
    <property type="entry name" value="PKS"/>
    <property type="match status" value="1"/>
</dbReference>
<dbReference type="Pfam" id="PF00501">
    <property type="entry name" value="AMP-binding"/>
    <property type="match status" value="1"/>
</dbReference>
<protein>
    <submittedName>
        <fullName evidence="9">SDR family NAD(P)-dependent oxidoreductase</fullName>
    </submittedName>
</protein>
<dbReference type="InterPro" id="IPR000873">
    <property type="entry name" value="AMP-dep_synth/lig_dom"/>
</dbReference>
<dbReference type="Gene3D" id="3.30.70.3290">
    <property type="match status" value="1"/>
</dbReference>
<evidence type="ECO:0000259" key="7">
    <source>
        <dbReference type="PROSITE" id="PS50075"/>
    </source>
</evidence>
<dbReference type="FunFam" id="3.40.366.10:FF:000002">
    <property type="entry name" value="Probable polyketide synthase 2"/>
    <property type="match status" value="1"/>
</dbReference>
<dbReference type="SMART" id="SM00827">
    <property type="entry name" value="PKS_AT"/>
    <property type="match status" value="1"/>
</dbReference>
<dbReference type="PROSITE" id="PS52004">
    <property type="entry name" value="KS3_2"/>
    <property type="match status" value="1"/>
</dbReference>
<dbReference type="PROSITE" id="PS50075">
    <property type="entry name" value="CARRIER"/>
    <property type="match status" value="2"/>
</dbReference>
<dbReference type="Gene3D" id="1.10.1200.10">
    <property type="entry name" value="ACP-like"/>
    <property type="match status" value="2"/>
</dbReference>
<sequence length="2320" mass="252326">MKISMGLNSSKNGLSESVRERARCQTLVELLRSQAARQPEKTAYIFLQDGESESGRLTYSALDCQARHIAAQLQAICAPGACALLVYPSSLEFIAAFFGCLYAGLVAVPAYPPRANQNANRLQAMLGDAGASVVLTTTKLQPQLQSRLEEDYASVLSLHWLATDGSPAKPPPVWQAPDTTATTLAFLQYTSGSTGAPKGVMLSHGNLIYNERMIEVAFGHTDQTVMVSWLPLHHDMGLIGNVLQPLYLGIPCTLMPPVAFLQRPVRWLQAISRYRATTSGAPNFAYELCLSRISAEQRANLDLSSWDVAYSGAEPVRYGTLRRFAEGFAACGFRWPSLYPCYGMAETGLLVSGGVKTQPPVVFPAEGEALAQNQVVIANESSPNHQRSNCQTIVGCGQTWLEQQIIIVDPEQLTRCPRDQVGEIWVAGPHVAQGYWQCPQETADTFYAYTSDTGEGPFLRTGDLGFFQNGELFVTGRIKDLVIIQGRNHYPQDIELTVERSHPALRVSGGAAFGIEVNGQEQLVVVHEVERRYLRQLPSDEIFQTIRQGVSEHHDLPLYAVQLLRPGSLPKTSSGKVKRRTCKAEFGRDGLNSVATWCLGSVPQAPSRKREVQTVVTPGILNAATIRDWLIEQVASQLHVAADEIDIHEPLAHYGLSSAIAVGLSGQLQDWLGRTVSPALLYDYPTIASLVQYLVSDAVAVPPRLAQAHSRSDAQSMSAQSNAVAVIGVGCRFPGAPSPDAFWELLRTGQDAIAPVPHHRWTMGDGGAANYWGGFLNGVDQFDAEFFSISPREATRLDPQQRFLLEVSWEALENAGLAAEALAGTQTGVFVGISTSDYGHLQRHDTDQLDAYVGTGSALSMAANRLSYSLDLRGPSLAVDTACSSSLVAVHQACQSLRQQECSLALVGGVNLMLTPDLTTAFSRAQMMAADGRCKTFDADADGYGRGEGCGVVVLKRLEDAIADQDTILSVILGSAINQDGCSNGLTAPNGLAQQAVIAQAMANAGVQPAQVSYVEAHGTGTALGDPIEMGALKAVLMQGRDLNAPCWIASLKTNIGHLEAAAGIAGLIKGVLSLHHEKIPPHLHLKQLNPYISLEETPLTIPTVLTDWPSETGRIAGVSSFGFGGTNAHIILSDFPNLMVPGNQENGNQESSPPEPSHYLLTLSAKDNSALRALAQRYREYVFRHHPEVSVADICFSAQTGRSHLVHRLAIVHDSSEHLGQQLEAFVCGEETPGCLNSIGERKAQKNLKNLFKIGFLFTGQGSQYVGMGQQLYTTQPVFRQVLDQCAEILDPWLDIPLLNVLYPQQSHSGPSAAADLIHQTAYAQPALFALEYALYQLWRSWGIEADVVMGHSVGEYVAACVAGVFSLEAGLKLIVARSRLMQQLPAVGKMVSLMASPEQARAAISSTSSTAAVAIAAINGPKSTVVSGNATAVQSLADYFNSQGIKSRFLQVSHGFHSPLMEPMIAEFAQIAQQITYAPPQLPLVSNVTGELATAEVATPDYWCRHILAPVNFIAGMSTLQQQGVECFVECGPQPMLLGMGRQCLSEDMGVWLPSLRSRKDDWQQLLTSLGELYVRGANVDWVGFNQHYTRHKVMLPTYPFQRQRYWIQTSDRGSITNPMASPSQSTSIVHQLTQGKTQQLAQQLQHTGALSQAEMALMPKLLDLVAQQHQHQLTAANVHDWLYQVQWQLLSPARLQSTAEPSHWLVFADSTGVAPVLATQLRQRGHQCTLVYQAEDYQQLAPGTYQLNPANSQSFESLCRAAIATSQLPLSHIIHLWSLDAPSSADLTIETLEKSQVPGCGSVLHLVQALTNNADITPVQLWLVTRGSQSVLSSPTAPSPTKALTIAQTPLWGLGRVVSLEHPQLWGGLIDLDPQETQDEVRLMLEQIESHLPEEHLAIRAGAVYGARLVPSPLPVSSSVCLRADGTYLITGGLGALGLHTAQWLIDKGAKYLVLVSRRPPNESAQAAIAHLQQQGTQVLAMAADVSVQADLNKVLQHIKATLPSLAGIIHAAGTVEIKPLQQMELDQLKAIMRPKVLGAWLLHQLTQEQELDFFISFSSIAAVWGSYGQAHYSAANHFLDGLAHYRQALGLKSFSVNWGPWSDGGMSDKVVSVELQKRGVKPLQPVQNLAALDQILASDRTQITVTDVDWSLFKPLYDFGKQRSLLEALENLGLASSVANQQTVIPKNNQQGEQILARLQTVEEPERSDILMRHLQSKVATVLGLRSSQYPDPDKDLIKLGMDSLMVVELQNWCQRELGIHIPIVKFMQGGSLSDLLIEVNQQLRQLIDAGYPQDQEINAQQSMNEKASNWIEVEL</sequence>